<dbReference type="OrthoDB" id="5545479at2759"/>
<evidence type="ECO:0008006" key="4">
    <source>
        <dbReference type="Google" id="ProtNLM"/>
    </source>
</evidence>
<reference evidence="2 3" key="1">
    <citation type="submission" date="2015-06" db="EMBL/GenBank/DDBJ databases">
        <title>Talaromyces atroroseus IBT 11181 draft genome.</title>
        <authorList>
            <person name="Rasmussen K.B."/>
            <person name="Rasmussen S."/>
            <person name="Petersen B."/>
            <person name="Sicheritz-Ponten T."/>
            <person name="Mortensen U.H."/>
            <person name="Thrane U."/>
        </authorList>
    </citation>
    <scope>NUCLEOTIDE SEQUENCE [LARGE SCALE GENOMIC DNA]</scope>
    <source>
        <strain evidence="2 3">IBT 11181</strain>
    </source>
</reference>
<dbReference type="AlphaFoldDB" id="A0A225AQC7"/>
<sequence length="128" mass="14271">MAFCITFGMHEFTSQLEGYEQTRAHCQNCGNWDGHCQTRWPWFTVCFIPVIPLATHKYREVRCYRCGFTQDLSIRPDINPGTQPPPGMPWGPAYAAQPQAYGYQAPAGPQNPPPIASGGNPDAGHVYK</sequence>
<dbReference type="PANTHER" id="PTHR28139">
    <property type="entry name" value="UPF0768 PROTEIN YBL029C-A"/>
    <property type="match status" value="1"/>
</dbReference>
<protein>
    <recommendedName>
        <fullName evidence="4">Zinc-ribbon 15 domain-containing protein</fullName>
    </recommendedName>
</protein>
<keyword evidence="3" id="KW-1185">Reference proteome</keyword>
<feature type="region of interest" description="Disordered" evidence="1">
    <location>
        <begin position="76"/>
        <end position="95"/>
    </location>
</feature>
<evidence type="ECO:0000313" key="2">
    <source>
        <dbReference type="EMBL" id="OKL59458.1"/>
    </source>
</evidence>
<dbReference type="PANTHER" id="PTHR28139:SF1">
    <property type="entry name" value="UPF0768 PROTEIN YBL029C-A"/>
    <property type="match status" value="1"/>
</dbReference>
<organism evidence="2 3">
    <name type="scientific">Talaromyces atroroseus</name>
    <dbReference type="NCBI Taxonomy" id="1441469"/>
    <lineage>
        <taxon>Eukaryota</taxon>
        <taxon>Fungi</taxon>
        <taxon>Dikarya</taxon>
        <taxon>Ascomycota</taxon>
        <taxon>Pezizomycotina</taxon>
        <taxon>Eurotiomycetes</taxon>
        <taxon>Eurotiomycetidae</taxon>
        <taxon>Eurotiales</taxon>
        <taxon>Trichocomaceae</taxon>
        <taxon>Talaromyces</taxon>
        <taxon>Talaromyces sect. Trachyspermi</taxon>
    </lineage>
</organism>
<accession>A0A225AQC7</accession>
<evidence type="ECO:0000256" key="1">
    <source>
        <dbReference type="SAM" id="MobiDB-lite"/>
    </source>
</evidence>
<dbReference type="Proteomes" id="UP000214365">
    <property type="component" value="Unassembled WGS sequence"/>
</dbReference>
<dbReference type="GeneID" id="31005082"/>
<comment type="caution">
    <text evidence="2">The sequence shown here is derived from an EMBL/GenBank/DDBJ whole genome shotgun (WGS) entry which is preliminary data.</text>
</comment>
<feature type="region of interest" description="Disordered" evidence="1">
    <location>
        <begin position="101"/>
        <end position="128"/>
    </location>
</feature>
<name>A0A225AQC7_TALAT</name>
<proteinExistence type="predicted"/>
<gene>
    <name evidence="2" type="ORF">UA08_05326</name>
</gene>
<dbReference type="RefSeq" id="XP_020119579.1">
    <property type="nucleotide sequence ID" value="XM_020267636.1"/>
</dbReference>
<dbReference type="EMBL" id="LFMY01000007">
    <property type="protein sequence ID" value="OKL59458.1"/>
    <property type="molecule type" value="Genomic_DNA"/>
</dbReference>
<dbReference type="STRING" id="1441469.A0A225AQC7"/>
<evidence type="ECO:0000313" key="3">
    <source>
        <dbReference type="Proteomes" id="UP000214365"/>
    </source>
</evidence>